<reference evidence="2 3" key="1">
    <citation type="submission" date="2016-10" db="EMBL/GenBank/DDBJ databases">
        <title>The genome of Paramicrosporidium saccamoebae is the missing link in understanding Cryptomycota and Microsporidia evolution.</title>
        <authorList>
            <person name="Quandt C.A."/>
            <person name="Beaudet D."/>
            <person name="Corsaro D."/>
            <person name="Michel R."/>
            <person name="Corradi N."/>
            <person name="James T."/>
        </authorList>
    </citation>
    <scope>NUCLEOTIDE SEQUENCE [LARGE SCALE GENOMIC DNA]</scope>
    <source>
        <strain evidence="2 3">KSL3</strain>
    </source>
</reference>
<comment type="caution">
    <text evidence="2">The sequence shown here is derived from an EMBL/GenBank/DDBJ whole genome shotgun (WGS) entry which is preliminary data.</text>
</comment>
<sequence length="1559" mass="174206">MFTCWPPIILPSYSAEHTIYREVLQNANDANAMAVEIIFGETVVAEQTPIVNSIILRNNGRPFDKNDWNRLKKIAEGNPDEQKVAAPARRKTDYLDWFLWMSGESCLAFYWKGDQLYARPGATPAEFDGSWTTIYLKLRDPIERMHLDSFAHFLAKSILFTQYLEKVSVRSGTDLLFSVSKKRSSPSALSISPSSLLSSTSTKPAGLFTIKSGETQAIQLDLDKRYVSEAPKADRSLLSSIWSIAKNIAKDKQTRKDEDAAMRPGIFTLFLHIINCEVKVSPSSAFSASMERITKKKPSSHLKMSLLYSTFDEVEASSDLIRKAKHPVLCGVLPEVEAGKVFIGFETHQTTGCAIHVAGPFVPTVERESLDFVDKTLSQWNEELLRVCSKIIRIIYETEMQAMRKLFPQKTSNQPDEYWQRSRHILRSFGSGQSSPSPAPSHVIIHEFFSCARTALLLPSSVGIVPITDLRSIPSSLESFAKDIPLLDYAKLQGVDRMIKMVTSFSEIPDASFSEIMHSLHGRKLTDSELASCLEWIIVLHQKGQLGGRHFYSMVSNLLVPVGQSSAGQFAKLSSVTHYPSGPIMYESGMPIPNYCLSPKIAERIPGYDLGAVFNLKELGLCDWASDLVKGDFLTDAGRAEKFIIFLSKNFAGISDHDKAMIANLLANIPVVPTVHGLKIPSQSYLEAVKVFGNVSVVSFKERWVVSDSFLIALGVQSHIDVAQIFSKLDHLDWDHRQLIKYLVSIKSQLSSDELGILRAAKVFPAIGTKNERFKLEELYLDHPVVRFMDLFIIDWKGGEAPSPHSESAVFMTKLGLRTVVPWELLLRKVADANSSQRVTLLKYFIDHYDSDYRNSYNAKSIDFDFVPLKDDAALSRPLETFSDDGVALLGFKVFHPELKSFASYFGIKPRPAVDLIVIQICNRAFDRSRAAEVFSYLSTMLRDFNSNHYRQLSHAPFIPTEGTLKWGRPIDLFFSKGKFDLGEVFQVINFGEHSKPFLSACGVEDEPKAAHIANRICEEPAGYLKQLGAETYMDLLRWLALQFAHLPNDSITALKTSKALLGLDYSVAADEKVANDVIQSKFVLATAQSLYIIDDTISQQVFGCLAVPADSTIEHLYTKLGSKLLSSCVKMSWKFMGIPTGTHEAVNLQKQIQMRAPLLVAEQPSASKQNKQALSRLLSVEVGMVDSISIARMFEGKTHNQPTTACLKTETLLLVTSDYDFFDVANALAKVIYMDHSRLPDALLISTLLSSSLASLRAKGFPVDRVLGRKPAKTVIPEDSEIVNAPPPYREPVKPEPTPPKPTPVKSEEHMPTLKPQQMTPEKHDGSIGRKTAGILGAIKDAIRDRTMRTPTKTPSLPGPVDDNGMRSTLQQSISKLREHNRQAIHDEPRVEPTPPPSVSADSYCEVIPGHSLRYIGTVGSVPIYTAVSEPVNQTTALLELPLMHQFVAELSRLASVFQASPSTLHVFYDTSSVAIAFNRNKTLFFNYAHYQRQVEAEVPAVQLQASWYITFCHELAHNFIGYVSLVHYFDFRPHDERHIYYMSCFAETYLDRFISGM</sequence>
<dbReference type="OrthoDB" id="10031156at2759"/>
<evidence type="ECO:0000313" key="3">
    <source>
        <dbReference type="Proteomes" id="UP000240830"/>
    </source>
</evidence>
<dbReference type="EMBL" id="MTSL01000169">
    <property type="protein sequence ID" value="PJF17555.1"/>
    <property type="molecule type" value="Genomic_DNA"/>
</dbReference>
<name>A0A2H9TIK0_9FUNG</name>
<organism evidence="2 3">
    <name type="scientific">Paramicrosporidium saccamoebae</name>
    <dbReference type="NCBI Taxonomy" id="1246581"/>
    <lineage>
        <taxon>Eukaryota</taxon>
        <taxon>Fungi</taxon>
        <taxon>Fungi incertae sedis</taxon>
        <taxon>Cryptomycota</taxon>
        <taxon>Cryptomycota incertae sedis</taxon>
        <taxon>Paramicrosporidium</taxon>
    </lineage>
</organism>
<accession>A0A2H9TIK0</accession>
<dbReference type="InterPro" id="IPR036890">
    <property type="entry name" value="HATPase_C_sf"/>
</dbReference>
<protein>
    <submittedName>
        <fullName evidence="2">Uncharacterized protein</fullName>
    </submittedName>
</protein>
<proteinExistence type="predicted"/>
<gene>
    <name evidence="2" type="ORF">PSACC_02677</name>
</gene>
<dbReference type="Proteomes" id="UP000240830">
    <property type="component" value="Unassembled WGS sequence"/>
</dbReference>
<keyword evidence="3" id="KW-1185">Reference proteome</keyword>
<feature type="region of interest" description="Disordered" evidence="1">
    <location>
        <begin position="1278"/>
        <end position="1330"/>
    </location>
</feature>
<dbReference type="SUPFAM" id="SSF55874">
    <property type="entry name" value="ATPase domain of HSP90 chaperone/DNA topoisomerase II/histidine kinase"/>
    <property type="match status" value="1"/>
</dbReference>
<dbReference type="Pfam" id="PF12449">
    <property type="entry name" value="DUF3684"/>
    <property type="match status" value="1"/>
</dbReference>
<evidence type="ECO:0000256" key="1">
    <source>
        <dbReference type="SAM" id="MobiDB-lite"/>
    </source>
</evidence>
<evidence type="ECO:0000313" key="2">
    <source>
        <dbReference type="EMBL" id="PJF17555.1"/>
    </source>
</evidence>
<feature type="compositionally biased region" description="Pro residues" evidence="1">
    <location>
        <begin position="1286"/>
        <end position="1304"/>
    </location>
</feature>
<dbReference type="PANTHER" id="PTHR47839">
    <property type="entry name" value="DOMAIN PROTEIN, PUTATIVE (AFU_ORTHOLOGUE AFUA_6G04830)-RELATED"/>
    <property type="match status" value="1"/>
</dbReference>
<dbReference type="PANTHER" id="PTHR47839:SF1">
    <property type="entry name" value="DOMAIN PROTEIN, PUTATIVE (AFU_ORTHOLOGUE AFUA_6G04830)-RELATED"/>
    <property type="match status" value="1"/>
</dbReference>
<dbReference type="InterPro" id="IPR022155">
    <property type="entry name" value="DUF3684"/>
</dbReference>
<dbReference type="STRING" id="1246581.A0A2H9TIK0"/>